<evidence type="ECO:0000313" key="4">
    <source>
        <dbReference type="Proteomes" id="UP000250266"/>
    </source>
</evidence>
<name>A0A8E2EBZ2_9PEZI</name>
<keyword evidence="1 3" id="KW-0378">Hydrolase</keyword>
<dbReference type="PANTHER" id="PTHR48081">
    <property type="entry name" value="AB HYDROLASE SUPERFAMILY PROTEIN C4A8.06C"/>
    <property type="match status" value="1"/>
</dbReference>
<organism evidence="3 4">
    <name type="scientific">Lepidopterella palustris CBS 459.81</name>
    <dbReference type="NCBI Taxonomy" id="1314670"/>
    <lineage>
        <taxon>Eukaryota</taxon>
        <taxon>Fungi</taxon>
        <taxon>Dikarya</taxon>
        <taxon>Ascomycota</taxon>
        <taxon>Pezizomycotina</taxon>
        <taxon>Dothideomycetes</taxon>
        <taxon>Pleosporomycetidae</taxon>
        <taxon>Mytilinidiales</taxon>
        <taxon>Argynnaceae</taxon>
        <taxon>Lepidopterella</taxon>
    </lineage>
</organism>
<keyword evidence="4" id="KW-1185">Reference proteome</keyword>
<sequence>MGDLSLSSDLYFNLNAFHPDALAASTKQLNDALIERCKADKKWYTIGAAEYRKRRAAGHTPFPPAPKLDHAVEFTIKSARGGHEIPVRVLSRSAETNPKGVYYHIHGGGFVIGAAAGQDLLLDEIAKKTGLVVVSVEYRLAPEHPFPAGPEDCFDVADWLVANARSKFNSDLKFIGGESAGATLTALTLLHLRRTNNLPPTLLGAIFNYGCFDLSYLPSVRALDPSRPLILSYSDALHFASAFLPGRDAEGKRLPDVSALYNDVAGLGSAFFLVGTEDGLVDDTVLMSAKWRVAGNEAVVKFAPGAPHGFMTFDGAKVEITRLGWDWMVQYIQSKLCCGLSH</sequence>
<dbReference type="Proteomes" id="UP000250266">
    <property type="component" value="Unassembled WGS sequence"/>
</dbReference>
<evidence type="ECO:0000259" key="2">
    <source>
        <dbReference type="Pfam" id="PF07859"/>
    </source>
</evidence>
<dbReference type="Pfam" id="PF07859">
    <property type="entry name" value="Abhydrolase_3"/>
    <property type="match status" value="1"/>
</dbReference>
<evidence type="ECO:0000256" key="1">
    <source>
        <dbReference type="ARBA" id="ARBA00022801"/>
    </source>
</evidence>
<dbReference type="Gene3D" id="3.40.50.1820">
    <property type="entry name" value="alpha/beta hydrolase"/>
    <property type="match status" value="1"/>
</dbReference>
<protein>
    <submittedName>
        <fullName evidence="3">Alpha/beta-hydrolase</fullName>
    </submittedName>
</protein>
<reference evidence="3 4" key="1">
    <citation type="journal article" date="2016" name="Nat. Commun.">
        <title>Ectomycorrhizal ecology is imprinted in the genome of the dominant symbiotic fungus Cenococcum geophilum.</title>
        <authorList>
            <consortium name="DOE Joint Genome Institute"/>
            <person name="Peter M."/>
            <person name="Kohler A."/>
            <person name="Ohm R.A."/>
            <person name="Kuo A."/>
            <person name="Krutzmann J."/>
            <person name="Morin E."/>
            <person name="Arend M."/>
            <person name="Barry K.W."/>
            <person name="Binder M."/>
            <person name="Choi C."/>
            <person name="Clum A."/>
            <person name="Copeland A."/>
            <person name="Grisel N."/>
            <person name="Haridas S."/>
            <person name="Kipfer T."/>
            <person name="LaButti K."/>
            <person name="Lindquist E."/>
            <person name="Lipzen A."/>
            <person name="Maire R."/>
            <person name="Meier B."/>
            <person name="Mihaltcheva S."/>
            <person name="Molinier V."/>
            <person name="Murat C."/>
            <person name="Poggeler S."/>
            <person name="Quandt C.A."/>
            <person name="Sperisen C."/>
            <person name="Tritt A."/>
            <person name="Tisserant E."/>
            <person name="Crous P.W."/>
            <person name="Henrissat B."/>
            <person name="Nehls U."/>
            <person name="Egli S."/>
            <person name="Spatafora J.W."/>
            <person name="Grigoriev I.V."/>
            <person name="Martin F.M."/>
        </authorList>
    </citation>
    <scope>NUCLEOTIDE SEQUENCE [LARGE SCALE GENOMIC DNA]</scope>
    <source>
        <strain evidence="3 4">CBS 459.81</strain>
    </source>
</reference>
<dbReference type="EMBL" id="KV744939">
    <property type="protein sequence ID" value="OCK80949.1"/>
    <property type="molecule type" value="Genomic_DNA"/>
</dbReference>
<proteinExistence type="predicted"/>
<accession>A0A8E2EBZ2</accession>
<gene>
    <name evidence="3" type="ORF">K432DRAFT_381762</name>
</gene>
<dbReference type="PANTHER" id="PTHR48081:SF8">
    <property type="entry name" value="ALPHA_BETA HYDROLASE FOLD-3 DOMAIN-CONTAINING PROTEIN-RELATED"/>
    <property type="match status" value="1"/>
</dbReference>
<dbReference type="InterPro" id="IPR029058">
    <property type="entry name" value="AB_hydrolase_fold"/>
</dbReference>
<dbReference type="OrthoDB" id="408631at2759"/>
<evidence type="ECO:0000313" key="3">
    <source>
        <dbReference type="EMBL" id="OCK80949.1"/>
    </source>
</evidence>
<dbReference type="SUPFAM" id="SSF53474">
    <property type="entry name" value="alpha/beta-Hydrolases"/>
    <property type="match status" value="1"/>
</dbReference>
<dbReference type="InterPro" id="IPR013094">
    <property type="entry name" value="AB_hydrolase_3"/>
</dbReference>
<dbReference type="InterPro" id="IPR050300">
    <property type="entry name" value="GDXG_lipolytic_enzyme"/>
</dbReference>
<dbReference type="AlphaFoldDB" id="A0A8E2EBZ2"/>
<dbReference type="GO" id="GO:0016787">
    <property type="term" value="F:hydrolase activity"/>
    <property type="evidence" value="ECO:0007669"/>
    <property type="project" value="UniProtKB-KW"/>
</dbReference>
<feature type="domain" description="Alpha/beta hydrolase fold-3" evidence="2">
    <location>
        <begin position="104"/>
        <end position="311"/>
    </location>
</feature>